<feature type="transmembrane region" description="Helical" evidence="2">
    <location>
        <begin position="651"/>
        <end position="671"/>
    </location>
</feature>
<accession>A0A316ZC76</accession>
<feature type="region of interest" description="Disordered" evidence="1">
    <location>
        <begin position="1"/>
        <end position="141"/>
    </location>
</feature>
<protein>
    <submittedName>
        <fullName evidence="3">Gaa1-domain-containing protein</fullName>
    </submittedName>
</protein>
<dbReference type="Proteomes" id="UP000245946">
    <property type="component" value="Unassembled WGS sequence"/>
</dbReference>
<dbReference type="RefSeq" id="XP_025599666.1">
    <property type="nucleotide sequence ID" value="XM_025741910.1"/>
</dbReference>
<keyword evidence="2" id="KW-1133">Transmembrane helix</keyword>
<feature type="transmembrane region" description="Helical" evidence="2">
    <location>
        <begin position="795"/>
        <end position="815"/>
    </location>
</feature>
<dbReference type="PANTHER" id="PTHR13304:SF0">
    <property type="entry name" value="GLYCOSYLPHOSPHATIDYLINOSITOL ANCHOR ATTACHMENT 1 PROTEIN"/>
    <property type="match status" value="1"/>
</dbReference>
<name>A0A316ZC76_9BASI</name>
<feature type="transmembrane region" description="Helical" evidence="2">
    <location>
        <begin position="877"/>
        <end position="898"/>
    </location>
</feature>
<dbReference type="OrthoDB" id="445301at2759"/>
<dbReference type="AlphaFoldDB" id="A0A316ZC76"/>
<feature type="compositionally biased region" description="Low complexity" evidence="1">
    <location>
        <begin position="84"/>
        <end position="101"/>
    </location>
</feature>
<dbReference type="STRING" id="58919.A0A316ZC76"/>
<dbReference type="PANTHER" id="PTHR13304">
    <property type="entry name" value="GLYCOSYLPHOSPHATIDYLINOSITOL ANCHOR ATTACHMENT 1 PROTEIN"/>
    <property type="match status" value="1"/>
</dbReference>
<evidence type="ECO:0000256" key="2">
    <source>
        <dbReference type="SAM" id="Phobius"/>
    </source>
</evidence>
<keyword evidence="4" id="KW-1185">Reference proteome</keyword>
<feature type="compositionally biased region" description="Low complexity" evidence="1">
    <location>
        <begin position="1"/>
        <end position="41"/>
    </location>
</feature>
<proteinExistence type="predicted"/>
<feature type="compositionally biased region" description="Acidic residues" evidence="1">
    <location>
        <begin position="54"/>
        <end position="83"/>
    </location>
</feature>
<dbReference type="GO" id="GO:0042765">
    <property type="term" value="C:GPI-anchor transamidase complex"/>
    <property type="evidence" value="ECO:0007669"/>
    <property type="project" value="InterPro"/>
</dbReference>
<dbReference type="GO" id="GO:0016255">
    <property type="term" value="P:attachment of GPI anchor to protein"/>
    <property type="evidence" value="ECO:0007669"/>
    <property type="project" value="TreeGrafter"/>
</dbReference>
<keyword evidence="2" id="KW-0472">Membrane</keyword>
<organism evidence="3 4">
    <name type="scientific">Tilletiopsis washingtonensis</name>
    <dbReference type="NCBI Taxonomy" id="58919"/>
    <lineage>
        <taxon>Eukaryota</taxon>
        <taxon>Fungi</taxon>
        <taxon>Dikarya</taxon>
        <taxon>Basidiomycota</taxon>
        <taxon>Ustilaginomycotina</taxon>
        <taxon>Exobasidiomycetes</taxon>
        <taxon>Entylomatales</taxon>
        <taxon>Entylomatales incertae sedis</taxon>
        <taxon>Tilletiopsis</taxon>
    </lineage>
</organism>
<feature type="transmembrane region" description="Helical" evidence="2">
    <location>
        <begin position="683"/>
        <end position="707"/>
    </location>
</feature>
<dbReference type="EMBL" id="KZ819288">
    <property type="protein sequence ID" value="PWN99387.1"/>
    <property type="molecule type" value="Genomic_DNA"/>
</dbReference>
<evidence type="ECO:0000313" key="3">
    <source>
        <dbReference type="EMBL" id="PWN99387.1"/>
    </source>
</evidence>
<evidence type="ECO:0000256" key="1">
    <source>
        <dbReference type="SAM" id="MobiDB-lite"/>
    </source>
</evidence>
<feature type="compositionally biased region" description="Low complexity" evidence="1">
    <location>
        <begin position="110"/>
        <end position="134"/>
    </location>
</feature>
<sequence length="899" mass="95442">MPAPSLSALLAAAEGDGGSTAARTPRTPRSAAARSATATPRRSARLSPVPVLAAEEEEAELEDDLQPEEPEQEELVEDEELAEEQSVPVAASSSATTPPASLSRRRKGADASLSPPRASSARASPARIASGASSHSSADEVSTTLALLPPAPLRRRSARRVTLAQLPLLMLLLLPLALLLPLPDKPFTRRTYVDENALSPGSTRVEWTWQAVSWADDLASQIALLPESSEARAAFVQRTLVSYGLAADVQSYSLALPGQTSDGASRSLHGINAYGHLRAPRADGREAILLLAPWLSRARNPAPERGQGARTAAEADGGPRRNVRGIAAMLAWARWAGQFSNWSKDFIFVFPDGELEGTQAFISEYYGRAQSNLGAEALQLPRAQIWNAVALDYPADSFSDIQLLFEGADGALPNLDALISLAHVAAHEDGVPVRLDAPRPDGQREDEARAALGWLGEQMERGAMGQGAALRYLQGVRNAVTQIGRAAGGRPSGVHGLLHRYHIDAYTIYATPADGPYGFYNIGRVTEGVLRTYSNLLERLHHSQFFYLLTSPQRFIQLGTFLPVALVPSLAMTLRGLLLWASEGAAADQRAASLVARAGLPHPTDVPLARETAHEQLAGLVRGAIARGAVLGPQGVQQLRQALSRTSRPTFLALLAVLLAYALGGAVFKLATTMSLECARDGYFTCVPFVGSMGVLALSIIFVPLLLSHLSTRTSADAASGPKAHEGSEAEAKTLRRLSLARTLHALTLLQAGMLIACVSVLNFSLALLTGIALAPAFLTLAIPAGNNVGAARRVWLLVQAHILLPVLQPTFFLLDLDSVLEACHSGSLPALPSFLRPLLAIIDLTPRGCAPVDASRQLLAAGLRDWHVFGSATLPFLTLAYGPLLLQACFAATLAAMA</sequence>
<reference evidence="3 4" key="1">
    <citation type="journal article" date="2018" name="Mol. Biol. Evol.">
        <title>Broad Genomic Sampling Reveals a Smut Pathogenic Ancestry of the Fungal Clade Ustilaginomycotina.</title>
        <authorList>
            <person name="Kijpornyongpan T."/>
            <person name="Mondo S.J."/>
            <person name="Barry K."/>
            <person name="Sandor L."/>
            <person name="Lee J."/>
            <person name="Lipzen A."/>
            <person name="Pangilinan J."/>
            <person name="LaButti K."/>
            <person name="Hainaut M."/>
            <person name="Henrissat B."/>
            <person name="Grigoriev I.V."/>
            <person name="Spatafora J.W."/>
            <person name="Aime M.C."/>
        </authorList>
    </citation>
    <scope>NUCLEOTIDE SEQUENCE [LARGE SCALE GENOMIC DNA]</scope>
    <source>
        <strain evidence="3 4">MCA 4186</strain>
    </source>
</reference>
<keyword evidence="2" id="KW-0812">Transmembrane</keyword>
<dbReference type="GeneID" id="37269454"/>
<dbReference type="InterPro" id="IPR007246">
    <property type="entry name" value="Gaa1"/>
</dbReference>
<evidence type="ECO:0000313" key="4">
    <source>
        <dbReference type="Proteomes" id="UP000245946"/>
    </source>
</evidence>
<gene>
    <name evidence="3" type="ORF">FA09DRAFT_328783</name>
</gene>
<feature type="transmembrane region" description="Helical" evidence="2">
    <location>
        <begin position="754"/>
        <end position="783"/>
    </location>
</feature>
<dbReference type="Pfam" id="PF04114">
    <property type="entry name" value="Gaa1"/>
    <property type="match status" value="1"/>
</dbReference>